<evidence type="ECO:0000256" key="3">
    <source>
        <dbReference type="ARBA" id="ARBA00022448"/>
    </source>
</evidence>
<name>A0A1H5W2G3_9GAMM</name>
<accession>A0A1H5W2G3</accession>
<feature type="transmembrane region" description="Helical" evidence="8">
    <location>
        <begin position="115"/>
        <end position="137"/>
    </location>
</feature>
<sequence>MRKLLNHLMSGYGALFFIFLYAPVILVVAYSFNSNPVNVMIWKEFSFDWYINLFGGETNLSDSSAYVESTDQLFAALQVSLTVAAFATIVSTVLGTSVAVAIARYRFRLQGFYRLLLMVPMVMPDIVLGIALLIFFVGVGMNLGVTSIVIGHCTFLTSYVFIVVSARLAGMNPMIESASADLGANEWQTFRRVTLPLILPGVIGGALLSFIISMDDLVITYFISGVDSTTLPVFIMSMIRRGIKPEINAIATMMLMASVLIASAGIYFKSRKA</sequence>
<dbReference type="Gene3D" id="1.10.3720.10">
    <property type="entry name" value="MetI-like"/>
    <property type="match status" value="1"/>
</dbReference>
<dbReference type="PROSITE" id="PS50928">
    <property type="entry name" value="ABC_TM1"/>
    <property type="match status" value="1"/>
</dbReference>
<dbReference type="PANTHER" id="PTHR43848:SF2">
    <property type="entry name" value="PUTRESCINE TRANSPORT SYSTEM PERMEASE PROTEIN POTI"/>
    <property type="match status" value="1"/>
</dbReference>
<comment type="similarity">
    <text evidence="2">Belongs to the binding-protein-dependent transport system permease family. CysTW subfamily.</text>
</comment>
<keyword evidence="3 8" id="KW-0813">Transport</keyword>
<dbReference type="CDD" id="cd06261">
    <property type="entry name" value="TM_PBP2"/>
    <property type="match status" value="1"/>
</dbReference>
<evidence type="ECO:0000256" key="7">
    <source>
        <dbReference type="ARBA" id="ARBA00023136"/>
    </source>
</evidence>
<gene>
    <name evidence="10" type="ORF">SAMN05444390_101923</name>
</gene>
<evidence type="ECO:0000256" key="8">
    <source>
        <dbReference type="RuleBase" id="RU363032"/>
    </source>
</evidence>
<comment type="subcellular location">
    <subcellularLocation>
        <location evidence="1 8">Cell membrane</location>
        <topology evidence="1 8">Multi-pass membrane protein</topology>
    </subcellularLocation>
</comment>
<dbReference type="EMBL" id="FNVQ01000001">
    <property type="protein sequence ID" value="SEF93699.1"/>
    <property type="molecule type" value="Genomic_DNA"/>
</dbReference>
<dbReference type="GO" id="GO:0055085">
    <property type="term" value="P:transmembrane transport"/>
    <property type="evidence" value="ECO:0007669"/>
    <property type="project" value="InterPro"/>
</dbReference>
<evidence type="ECO:0000256" key="5">
    <source>
        <dbReference type="ARBA" id="ARBA00022692"/>
    </source>
</evidence>
<evidence type="ECO:0000256" key="2">
    <source>
        <dbReference type="ARBA" id="ARBA00007069"/>
    </source>
</evidence>
<reference evidence="10 11" key="1">
    <citation type="submission" date="2016-10" db="EMBL/GenBank/DDBJ databases">
        <authorList>
            <person name="de Groot N.N."/>
        </authorList>
    </citation>
    <scope>NUCLEOTIDE SEQUENCE [LARGE SCALE GENOMIC DNA]</scope>
    <source>
        <strain evidence="10 11">DSM 22012</strain>
    </source>
</reference>
<proteinExistence type="inferred from homology"/>
<dbReference type="RefSeq" id="WP_104001869.1">
    <property type="nucleotide sequence ID" value="NZ_FNVQ01000001.1"/>
</dbReference>
<feature type="transmembrane region" description="Helical" evidence="8">
    <location>
        <begin position="12"/>
        <end position="32"/>
    </location>
</feature>
<feature type="transmembrane region" description="Helical" evidence="8">
    <location>
        <begin position="143"/>
        <end position="164"/>
    </location>
</feature>
<keyword evidence="11" id="KW-1185">Reference proteome</keyword>
<feature type="transmembrane region" description="Helical" evidence="8">
    <location>
        <begin position="73"/>
        <end position="103"/>
    </location>
</feature>
<evidence type="ECO:0000256" key="4">
    <source>
        <dbReference type="ARBA" id="ARBA00022475"/>
    </source>
</evidence>
<dbReference type="InterPro" id="IPR035906">
    <property type="entry name" value="MetI-like_sf"/>
</dbReference>
<evidence type="ECO:0000256" key="6">
    <source>
        <dbReference type="ARBA" id="ARBA00022989"/>
    </source>
</evidence>
<evidence type="ECO:0000313" key="10">
    <source>
        <dbReference type="EMBL" id="SEF93699.1"/>
    </source>
</evidence>
<feature type="domain" description="ABC transmembrane type-1" evidence="9">
    <location>
        <begin position="77"/>
        <end position="265"/>
    </location>
</feature>
<dbReference type="InterPro" id="IPR000515">
    <property type="entry name" value="MetI-like"/>
</dbReference>
<dbReference type="SUPFAM" id="SSF161098">
    <property type="entry name" value="MetI-like"/>
    <property type="match status" value="1"/>
</dbReference>
<keyword evidence="5 8" id="KW-0812">Transmembrane</keyword>
<organism evidence="10 11">
    <name type="scientific">Marinobacterium lutimaris</name>
    <dbReference type="NCBI Taxonomy" id="568106"/>
    <lineage>
        <taxon>Bacteria</taxon>
        <taxon>Pseudomonadati</taxon>
        <taxon>Pseudomonadota</taxon>
        <taxon>Gammaproteobacteria</taxon>
        <taxon>Oceanospirillales</taxon>
        <taxon>Oceanospirillaceae</taxon>
        <taxon>Marinobacterium</taxon>
    </lineage>
</organism>
<evidence type="ECO:0000259" key="9">
    <source>
        <dbReference type="PROSITE" id="PS50928"/>
    </source>
</evidence>
<keyword evidence="7 8" id="KW-0472">Membrane</keyword>
<protein>
    <submittedName>
        <fullName evidence="10">Spermidine/putrescine transport system permease protein</fullName>
    </submittedName>
</protein>
<feature type="transmembrane region" description="Helical" evidence="8">
    <location>
        <begin position="218"/>
        <end position="235"/>
    </location>
</feature>
<keyword evidence="6 8" id="KW-1133">Transmembrane helix</keyword>
<dbReference type="GO" id="GO:0005886">
    <property type="term" value="C:plasma membrane"/>
    <property type="evidence" value="ECO:0007669"/>
    <property type="project" value="UniProtKB-SubCell"/>
</dbReference>
<keyword evidence="4" id="KW-1003">Cell membrane</keyword>
<dbReference type="AlphaFoldDB" id="A0A1H5W2G3"/>
<dbReference type="PANTHER" id="PTHR43848">
    <property type="entry name" value="PUTRESCINE TRANSPORT SYSTEM PERMEASE PROTEIN POTI"/>
    <property type="match status" value="1"/>
</dbReference>
<dbReference type="OrthoDB" id="9782004at2"/>
<dbReference type="InterPro" id="IPR051789">
    <property type="entry name" value="Bact_Polyamine_Transport"/>
</dbReference>
<evidence type="ECO:0000313" key="11">
    <source>
        <dbReference type="Proteomes" id="UP000236745"/>
    </source>
</evidence>
<dbReference type="Proteomes" id="UP000236745">
    <property type="component" value="Unassembled WGS sequence"/>
</dbReference>
<dbReference type="Pfam" id="PF00528">
    <property type="entry name" value="BPD_transp_1"/>
    <property type="match status" value="1"/>
</dbReference>
<feature type="transmembrane region" description="Helical" evidence="8">
    <location>
        <begin position="247"/>
        <end position="268"/>
    </location>
</feature>
<feature type="transmembrane region" description="Helical" evidence="8">
    <location>
        <begin position="193"/>
        <end position="212"/>
    </location>
</feature>
<evidence type="ECO:0000256" key="1">
    <source>
        <dbReference type="ARBA" id="ARBA00004651"/>
    </source>
</evidence>